<dbReference type="Proteomes" id="UP000708148">
    <property type="component" value="Unassembled WGS sequence"/>
</dbReference>
<organism evidence="2 3">
    <name type="scientific">Ostreobium quekettii</name>
    <dbReference type="NCBI Taxonomy" id="121088"/>
    <lineage>
        <taxon>Eukaryota</taxon>
        <taxon>Viridiplantae</taxon>
        <taxon>Chlorophyta</taxon>
        <taxon>core chlorophytes</taxon>
        <taxon>Ulvophyceae</taxon>
        <taxon>TCBD clade</taxon>
        <taxon>Bryopsidales</taxon>
        <taxon>Ostreobineae</taxon>
        <taxon>Ostreobiaceae</taxon>
        <taxon>Ostreobium</taxon>
    </lineage>
</organism>
<evidence type="ECO:0000256" key="1">
    <source>
        <dbReference type="SAM" id="MobiDB-lite"/>
    </source>
</evidence>
<keyword evidence="3" id="KW-1185">Reference proteome</keyword>
<accession>A0A8S1J7B2</accession>
<dbReference type="EMBL" id="CAJHUC010002079">
    <property type="protein sequence ID" value="CAD7703142.1"/>
    <property type="molecule type" value="Genomic_DNA"/>
</dbReference>
<feature type="region of interest" description="Disordered" evidence="1">
    <location>
        <begin position="65"/>
        <end position="97"/>
    </location>
</feature>
<name>A0A8S1J7B2_9CHLO</name>
<feature type="region of interest" description="Disordered" evidence="1">
    <location>
        <begin position="197"/>
        <end position="251"/>
    </location>
</feature>
<evidence type="ECO:0000313" key="3">
    <source>
        <dbReference type="Proteomes" id="UP000708148"/>
    </source>
</evidence>
<feature type="compositionally biased region" description="Polar residues" evidence="1">
    <location>
        <begin position="67"/>
        <end position="78"/>
    </location>
</feature>
<protein>
    <submittedName>
        <fullName evidence="2">Uncharacterized protein</fullName>
    </submittedName>
</protein>
<sequence length="520" mass="53788">MSVPDLCMAQDMGGEADAPMTVFGGTLKGDGCSLSLWRSLERASGRDRPLPLEISVNAWLSEAPRGSATSLSGQSRSAASADGRATTPSSKRGRSLSRSLASTSFSGKVSVLSSVPTVVALNNCFVMDFDLPWTPGSRASANGSASNPFFRSGSPLGALPSAELDLDAYRAIDFNSVSVSNGGHSCSNDAPKVLNDDPASRSKAGACGQDAQKTAAKLPAPIATKPEMKQSNDSAKSRGVSPGAVCPSIDVPRPRNSPVKALLSLVTMCCRPAGGPPRRQKREAHVPMIYSPRVPKGGCVVGKPPAGPTYDMIGCGLATATASPVSPWGREKEGSRVGQWAFCSPDDVGGAIVAGAGPGPHLAHSHVGEPDDFEVGMAKEKAGMRSQGLDGGGQEAVKCVRAAGHVWAPVAGEWEGRDSPRYKRREGKSRDAQGGLNQRGTRRADVASAICDLGAENVTEPPGLPAGRTVAPPASWSWVSQGGGEKAGLGMDTEEKLFILSGELEDWLEGDGDGMEGVDE</sequence>
<dbReference type="AlphaFoldDB" id="A0A8S1J7B2"/>
<gene>
    <name evidence="2" type="ORF">OSTQU699_LOCUS8499</name>
</gene>
<evidence type="ECO:0000313" key="2">
    <source>
        <dbReference type="EMBL" id="CAD7703142.1"/>
    </source>
</evidence>
<comment type="caution">
    <text evidence="2">The sequence shown here is derived from an EMBL/GenBank/DDBJ whole genome shotgun (WGS) entry which is preliminary data.</text>
</comment>
<proteinExistence type="predicted"/>
<reference evidence="2" key="1">
    <citation type="submission" date="2020-12" db="EMBL/GenBank/DDBJ databases">
        <authorList>
            <person name="Iha C."/>
        </authorList>
    </citation>
    <scope>NUCLEOTIDE SEQUENCE</scope>
</reference>
<feature type="region of interest" description="Disordered" evidence="1">
    <location>
        <begin position="416"/>
        <end position="443"/>
    </location>
</feature>